<feature type="transmembrane region" description="Helical" evidence="1">
    <location>
        <begin position="112"/>
        <end position="133"/>
    </location>
</feature>
<dbReference type="RefSeq" id="XP_024338855.1">
    <property type="nucleotide sequence ID" value="XM_024480815.1"/>
</dbReference>
<feature type="transmembrane region" description="Helical" evidence="1">
    <location>
        <begin position="148"/>
        <end position="171"/>
    </location>
</feature>
<evidence type="ECO:0000256" key="1">
    <source>
        <dbReference type="SAM" id="Phobius"/>
    </source>
</evidence>
<accession>A0A1X6N0B9</accession>
<dbReference type="OrthoDB" id="3354175at2759"/>
<keyword evidence="1" id="KW-0812">Transmembrane</keyword>
<dbReference type="AlphaFoldDB" id="A0A1X6N0B9"/>
<evidence type="ECO:0008006" key="4">
    <source>
        <dbReference type="Google" id="ProtNLM"/>
    </source>
</evidence>
<feature type="transmembrane region" description="Helical" evidence="1">
    <location>
        <begin position="69"/>
        <end position="92"/>
    </location>
</feature>
<dbReference type="Proteomes" id="UP000194127">
    <property type="component" value="Unassembled WGS sequence"/>
</dbReference>
<evidence type="ECO:0000313" key="2">
    <source>
        <dbReference type="EMBL" id="OSX62061.1"/>
    </source>
</evidence>
<reference evidence="2 3" key="1">
    <citation type="submission" date="2017-04" db="EMBL/GenBank/DDBJ databases">
        <title>Genome Sequence of the Model Brown-Rot Fungus Postia placenta SB12.</title>
        <authorList>
            <consortium name="DOE Joint Genome Institute"/>
            <person name="Gaskell J."/>
            <person name="Kersten P."/>
            <person name="Larrondo L.F."/>
            <person name="Canessa P."/>
            <person name="Martinez D."/>
            <person name="Hibbett D."/>
            <person name="Schmoll M."/>
            <person name="Kubicek C.P."/>
            <person name="Martinez A.T."/>
            <person name="Yadav J."/>
            <person name="Master E."/>
            <person name="Magnuson J.K."/>
            <person name="James T."/>
            <person name="Yaver D."/>
            <person name="Berka R."/>
            <person name="Labutti K."/>
            <person name="Lipzen A."/>
            <person name="Aerts A."/>
            <person name="Barry K."/>
            <person name="Henrissat B."/>
            <person name="Blanchette R."/>
            <person name="Grigoriev I."/>
            <person name="Cullen D."/>
        </authorList>
    </citation>
    <scope>NUCLEOTIDE SEQUENCE [LARGE SCALE GENOMIC DNA]</scope>
    <source>
        <strain evidence="2 3">MAD-698-R-SB12</strain>
    </source>
</reference>
<gene>
    <name evidence="2" type="ORF">POSPLADRAFT_1056652</name>
</gene>
<keyword evidence="3" id="KW-1185">Reference proteome</keyword>
<sequence length="291" mass="31742">MFVTTTIYFVAAAAWSEIEFVETPLRSGVFAVQLSDRLAVLKDTTSVVNIWLADSLILYRVYVIWGSSLWIGSSLVVFYLSDIATGIGLLVYAARSGTQFGEHRVESFGTAFWSISVSLNVLATTLIAGRLLYHRRTIRMVSPERNDYYISVISIVAESAAVYSISGLIYIPLFARNLPLQYPFAALFCAASTIAPNLIILRMALGVAVTNQTLKTYSSYTATAGSTPSKRCLQARIATTTESHRDTATMASGVINTPAEGYYTTLGKANPQEGEIYALRTFKDADTVSSV</sequence>
<protein>
    <recommendedName>
        <fullName evidence="4">G-protein coupled receptors family 1 profile domain-containing protein</fullName>
    </recommendedName>
</protein>
<evidence type="ECO:0000313" key="3">
    <source>
        <dbReference type="Proteomes" id="UP000194127"/>
    </source>
</evidence>
<keyword evidence="1" id="KW-1133">Transmembrane helix</keyword>
<dbReference type="GeneID" id="36325765"/>
<organism evidence="2 3">
    <name type="scientific">Postia placenta MAD-698-R-SB12</name>
    <dbReference type="NCBI Taxonomy" id="670580"/>
    <lineage>
        <taxon>Eukaryota</taxon>
        <taxon>Fungi</taxon>
        <taxon>Dikarya</taxon>
        <taxon>Basidiomycota</taxon>
        <taxon>Agaricomycotina</taxon>
        <taxon>Agaricomycetes</taxon>
        <taxon>Polyporales</taxon>
        <taxon>Adustoporiaceae</taxon>
        <taxon>Rhodonia</taxon>
    </lineage>
</organism>
<proteinExistence type="predicted"/>
<keyword evidence="1" id="KW-0472">Membrane</keyword>
<feature type="transmembrane region" description="Helical" evidence="1">
    <location>
        <begin position="183"/>
        <end position="205"/>
    </location>
</feature>
<name>A0A1X6N0B9_9APHY</name>
<dbReference type="EMBL" id="KZ110597">
    <property type="protein sequence ID" value="OSX62061.1"/>
    <property type="molecule type" value="Genomic_DNA"/>
</dbReference>